<evidence type="ECO:0000313" key="4">
    <source>
        <dbReference type="Proteomes" id="UP000606194"/>
    </source>
</evidence>
<keyword evidence="2" id="KW-1133">Transmembrane helix</keyword>
<feature type="transmembrane region" description="Helical" evidence="2">
    <location>
        <begin position="7"/>
        <end position="27"/>
    </location>
</feature>
<evidence type="ECO:0000256" key="1">
    <source>
        <dbReference type="SAM" id="MobiDB-lite"/>
    </source>
</evidence>
<feature type="compositionally biased region" description="Low complexity" evidence="1">
    <location>
        <begin position="91"/>
        <end position="108"/>
    </location>
</feature>
<keyword evidence="4" id="KW-1185">Reference proteome</keyword>
<dbReference type="AlphaFoldDB" id="A0A918GCB6"/>
<gene>
    <name evidence="3" type="ORF">GCM10010269_78320</name>
</gene>
<reference evidence="3" key="1">
    <citation type="journal article" date="2014" name="Int. J. Syst. Evol. Microbiol.">
        <title>Complete genome sequence of Corynebacterium casei LMG S-19264T (=DSM 44701T), isolated from a smear-ripened cheese.</title>
        <authorList>
            <consortium name="US DOE Joint Genome Institute (JGI-PGF)"/>
            <person name="Walter F."/>
            <person name="Albersmeier A."/>
            <person name="Kalinowski J."/>
            <person name="Ruckert C."/>
        </authorList>
    </citation>
    <scope>NUCLEOTIDE SEQUENCE</scope>
    <source>
        <strain evidence="3">JCM 4386</strain>
    </source>
</reference>
<proteinExistence type="predicted"/>
<reference evidence="3" key="2">
    <citation type="submission" date="2020-09" db="EMBL/GenBank/DDBJ databases">
        <authorList>
            <person name="Sun Q."/>
            <person name="Ohkuma M."/>
        </authorList>
    </citation>
    <scope>NUCLEOTIDE SEQUENCE</scope>
    <source>
        <strain evidence="3">JCM 4386</strain>
    </source>
</reference>
<feature type="region of interest" description="Disordered" evidence="1">
    <location>
        <begin position="68"/>
        <end position="117"/>
    </location>
</feature>
<dbReference type="EMBL" id="BMTL01000054">
    <property type="protein sequence ID" value="GGS28041.1"/>
    <property type="molecule type" value="Genomic_DNA"/>
</dbReference>
<dbReference type="Proteomes" id="UP000606194">
    <property type="component" value="Unassembled WGS sequence"/>
</dbReference>
<feature type="transmembrane region" description="Helical" evidence="2">
    <location>
        <begin position="33"/>
        <end position="53"/>
    </location>
</feature>
<keyword evidence="2" id="KW-0812">Transmembrane</keyword>
<keyword evidence="2" id="KW-0472">Membrane</keyword>
<accession>A0A918GCB6</accession>
<evidence type="ECO:0000313" key="3">
    <source>
        <dbReference type="EMBL" id="GGS28041.1"/>
    </source>
</evidence>
<sequence length="117" mass="11835">MSQAWKVTVMVLAFAGIVSTPLIWLLGSPDSGQLVGASVQGAVGIAAFLWALFQNPTSRVDDVAVRTGETEAEDGGTAVTGVKRPKGRGSGSAKAQATGKAKATGKGSRAVSGVDYE</sequence>
<dbReference type="RefSeq" id="WP_229878682.1">
    <property type="nucleotide sequence ID" value="NZ_BMTL01000054.1"/>
</dbReference>
<evidence type="ECO:0000256" key="2">
    <source>
        <dbReference type="SAM" id="Phobius"/>
    </source>
</evidence>
<organism evidence="3 4">
    <name type="scientific">Streptomyces humidus</name>
    <dbReference type="NCBI Taxonomy" id="52259"/>
    <lineage>
        <taxon>Bacteria</taxon>
        <taxon>Bacillati</taxon>
        <taxon>Actinomycetota</taxon>
        <taxon>Actinomycetes</taxon>
        <taxon>Kitasatosporales</taxon>
        <taxon>Streptomycetaceae</taxon>
        <taxon>Streptomyces</taxon>
    </lineage>
</organism>
<protein>
    <submittedName>
        <fullName evidence="3">Uncharacterized protein</fullName>
    </submittedName>
</protein>
<comment type="caution">
    <text evidence="3">The sequence shown here is derived from an EMBL/GenBank/DDBJ whole genome shotgun (WGS) entry which is preliminary data.</text>
</comment>
<name>A0A918GCB6_9ACTN</name>